<dbReference type="InterPro" id="IPR029063">
    <property type="entry name" value="SAM-dependent_MTases_sf"/>
</dbReference>
<evidence type="ECO:0000313" key="5">
    <source>
        <dbReference type="EMBL" id="KAI5422387.1"/>
    </source>
</evidence>
<reference evidence="5 6" key="1">
    <citation type="journal article" date="2022" name="Nat. Genet.">
        <title>Improved pea reference genome and pan-genome highlight genomic features and evolutionary characteristics.</title>
        <authorList>
            <person name="Yang T."/>
            <person name="Liu R."/>
            <person name="Luo Y."/>
            <person name="Hu S."/>
            <person name="Wang D."/>
            <person name="Wang C."/>
            <person name="Pandey M.K."/>
            <person name="Ge S."/>
            <person name="Xu Q."/>
            <person name="Li N."/>
            <person name="Li G."/>
            <person name="Huang Y."/>
            <person name="Saxena R.K."/>
            <person name="Ji Y."/>
            <person name="Li M."/>
            <person name="Yan X."/>
            <person name="He Y."/>
            <person name="Liu Y."/>
            <person name="Wang X."/>
            <person name="Xiang C."/>
            <person name="Varshney R.K."/>
            <person name="Ding H."/>
            <person name="Gao S."/>
            <person name="Zong X."/>
        </authorList>
    </citation>
    <scope>NUCLEOTIDE SEQUENCE [LARGE SCALE GENOMIC DNA]</scope>
    <source>
        <strain evidence="5 6">cv. Zhongwan 6</strain>
    </source>
</reference>
<dbReference type="Pfam" id="PF03492">
    <property type="entry name" value="Methyltransf_7"/>
    <property type="match status" value="1"/>
</dbReference>
<dbReference type="Gene3D" id="3.40.50.150">
    <property type="entry name" value="Vaccinia Virus protein VP39"/>
    <property type="match status" value="1"/>
</dbReference>
<proteinExistence type="predicted"/>
<dbReference type="OrthoDB" id="1872732at2759"/>
<dbReference type="GO" id="GO:0032259">
    <property type="term" value="P:methylation"/>
    <property type="evidence" value="ECO:0007669"/>
    <property type="project" value="UniProtKB-KW"/>
</dbReference>
<keyword evidence="6" id="KW-1185">Reference proteome</keyword>
<dbReference type="GO" id="GO:0046872">
    <property type="term" value="F:metal ion binding"/>
    <property type="evidence" value="ECO:0007669"/>
    <property type="project" value="UniProtKB-KW"/>
</dbReference>
<dbReference type="Gramene" id="Psat04G0573000-T1">
    <property type="protein sequence ID" value="KAI5422387.1"/>
    <property type="gene ID" value="KIW84_045730"/>
</dbReference>
<gene>
    <name evidence="5" type="ORF">KIW84_045730</name>
</gene>
<protein>
    <submittedName>
        <fullName evidence="5">Uncharacterized protein</fullName>
    </submittedName>
</protein>
<dbReference type="Gramene" id="PSAT_LOCUS15396_t1">
    <property type="protein sequence ID" value="CAL5195744.1"/>
    <property type="gene ID" value="PSAT_LOCUS15396"/>
</dbReference>
<sequence>MEVAQGMHMKGGDGEESYANNSIIFQGNVISSTKLIREEAITSLYSSTLPRSLAIADLGCSCGPNTLSVVSEVIHVVENLCKKLNHSSPEYKIYLNDLAGNDFNSVFRSLDSFKEKLRDETKTEIDRCYFFGVPGSFYGRVFPDRSLHFVHSSYSVHWLSKVPEGIENSKGAIYINETSPSNVIKAYYEQFERDFSVFIKCRAEEIVEGGRMVLSILGRRGDDPFSKESCDLLDLLATALNHMVLKGLIEEDKVNTFNIPNYYPSRSEVKSSILEEGSFAINHVEFSEVDLNNSGESLHDSGYNVAQTIRAVFEPLLVSHFGEAIIDDVFQRYHEIVVDQMSREKMQTVYFTISLTRKAQ</sequence>
<evidence type="ECO:0000256" key="1">
    <source>
        <dbReference type="ARBA" id="ARBA00022603"/>
    </source>
</evidence>
<evidence type="ECO:0000256" key="4">
    <source>
        <dbReference type="ARBA" id="ARBA00022842"/>
    </source>
</evidence>
<dbReference type="InterPro" id="IPR005299">
    <property type="entry name" value="MeTrfase_7"/>
</dbReference>
<dbReference type="Proteomes" id="UP001058974">
    <property type="component" value="Chromosome 4"/>
</dbReference>
<dbReference type="SUPFAM" id="SSF53335">
    <property type="entry name" value="S-adenosyl-L-methionine-dependent methyltransferases"/>
    <property type="match status" value="1"/>
</dbReference>
<keyword evidence="4" id="KW-0460">Magnesium</keyword>
<dbReference type="InterPro" id="IPR042086">
    <property type="entry name" value="MeTrfase_capping"/>
</dbReference>
<dbReference type="AlphaFoldDB" id="A0A9D4XKY1"/>
<accession>A0A9D4XKY1</accession>
<keyword evidence="1" id="KW-0489">Methyltransferase</keyword>
<dbReference type="Gene3D" id="1.10.1200.270">
    <property type="entry name" value="Methyltransferase, alpha-helical capping domain"/>
    <property type="match status" value="1"/>
</dbReference>
<evidence type="ECO:0000256" key="3">
    <source>
        <dbReference type="ARBA" id="ARBA00022723"/>
    </source>
</evidence>
<dbReference type="EMBL" id="JAMSHJ010000004">
    <property type="protein sequence ID" value="KAI5422387.1"/>
    <property type="molecule type" value="Genomic_DNA"/>
</dbReference>
<evidence type="ECO:0000256" key="2">
    <source>
        <dbReference type="ARBA" id="ARBA00022679"/>
    </source>
</evidence>
<organism evidence="5 6">
    <name type="scientific">Pisum sativum</name>
    <name type="common">Garden pea</name>
    <name type="synonym">Lathyrus oleraceus</name>
    <dbReference type="NCBI Taxonomy" id="3888"/>
    <lineage>
        <taxon>Eukaryota</taxon>
        <taxon>Viridiplantae</taxon>
        <taxon>Streptophyta</taxon>
        <taxon>Embryophyta</taxon>
        <taxon>Tracheophyta</taxon>
        <taxon>Spermatophyta</taxon>
        <taxon>Magnoliopsida</taxon>
        <taxon>eudicotyledons</taxon>
        <taxon>Gunneridae</taxon>
        <taxon>Pentapetalae</taxon>
        <taxon>rosids</taxon>
        <taxon>fabids</taxon>
        <taxon>Fabales</taxon>
        <taxon>Fabaceae</taxon>
        <taxon>Papilionoideae</taxon>
        <taxon>50 kb inversion clade</taxon>
        <taxon>NPAAA clade</taxon>
        <taxon>Hologalegina</taxon>
        <taxon>IRL clade</taxon>
        <taxon>Fabeae</taxon>
        <taxon>Lathyrus</taxon>
    </lineage>
</organism>
<dbReference type="GO" id="GO:0008168">
    <property type="term" value="F:methyltransferase activity"/>
    <property type="evidence" value="ECO:0007669"/>
    <property type="project" value="UniProtKB-KW"/>
</dbReference>
<evidence type="ECO:0000313" key="6">
    <source>
        <dbReference type="Proteomes" id="UP001058974"/>
    </source>
</evidence>
<dbReference type="Gramene" id="Psat4g220200.1">
    <property type="protein sequence ID" value="Psat4g220200.1.cds"/>
    <property type="gene ID" value="Psat4g220200"/>
</dbReference>
<name>A0A9D4XKY1_PEA</name>
<comment type="caution">
    <text evidence="5">The sequence shown here is derived from an EMBL/GenBank/DDBJ whole genome shotgun (WGS) entry which is preliminary data.</text>
</comment>
<keyword evidence="3" id="KW-0479">Metal-binding</keyword>
<dbReference type="PANTHER" id="PTHR31009">
    <property type="entry name" value="S-ADENOSYL-L-METHIONINE:CARBOXYL METHYLTRANSFERASE FAMILY PROTEIN"/>
    <property type="match status" value="1"/>
</dbReference>
<keyword evidence="2" id="KW-0808">Transferase</keyword>